<dbReference type="InterPro" id="IPR021268">
    <property type="entry name" value="DUF2845"/>
</dbReference>
<protein>
    <submittedName>
        <fullName evidence="1">DUF2845 domain-containing protein</fullName>
    </submittedName>
</protein>
<evidence type="ECO:0000313" key="1">
    <source>
        <dbReference type="EMBL" id="WAJ71513.1"/>
    </source>
</evidence>
<accession>A0ABY7AQH4</accession>
<reference evidence="1" key="1">
    <citation type="submission" date="2022-10" db="EMBL/GenBank/DDBJ databases">
        <title>Catenovulum adriacola sp. nov. isolated in the Harbour of Susak.</title>
        <authorList>
            <person name="Schoch T."/>
            <person name="Reich S.J."/>
            <person name="Stoeferle S."/>
            <person name="Flaiz M."/>
            <person name="Kazda M."/>
            <person name="Riedel C.U."/>
            <person name="Duerre P."/>
        </authorList>
    </citation>
    <scope>NUCLEOTIDE SEQUENCE</scope>
    <source>
        <strain evidence="1">TS8</strain>
    </source>
</reference>
<sequence>MLAKSKYRDRIFKLISFLIINLVCFNQSLAAGFRCNTGQHIKVGMSTEQVLQLCGQPKQKYSKAPAILKQQILKPKRIKVWLYHPGAYQYQQYLVINKNKIIDQIIRGKRLGQNQ</sequence>
<proteinExistence type="predicted"/>
<dbReference type="Proteomes" id="UP001163726">
    <property type="component" value="Chromosome"/>
</dbReference>
<gene>
    <name evidence="1" type="ORF">OLW01_06880</name>
</gene>
<dbReference type="Pfam" id="PF11006">
    <property type="entry name" value="DUF2845"/>
    <property type="match status" value="1"/>
</dbReference>
<evidence type="ECO:0000313" key="2">
    <source>
        <dbReference type="Proteomes" id="UP001163726"/>
    </source>
</evidence>
<keyword evidence="2" id="KW-1185">Reference proteome</keyword>
<name>A0ABY7AQH4_9ALTE</name>
<dbReference type="RefSeq" id="WP_268076048.1">
    <property type="nucleotide sequence ID" value="NZ_CP109965.1"/>
</dbReference>
<dbReference type="EMBL" id="CP109965">
    <property type="protein sequence ID" value="WAJ71513.1"/>
    <property type="molecule type" value="Genomic_DNA"/>
</dbReference>
<organism evidence="1 2">
    <name type="scientific">Catenovulum adriaticum</name>
    <dbReference type="NCBI Taxonomy" id="2984846"/>
    <lineage>
        <taxon>Bacteria</taxon>
        <taxon>Pseudomonadati</taxon>
        <taxon>Pseudomonadota</taxon>
        <taxon>Gammaproteobacteria</taxon>
        <taxon>Alteromonadales</taxon>
        <taxon>Alteromonadaceae</taxon>
        <taxon>Catenovulum</taxon>
    </lineage>
</organism>